<dbReference type="InterPro" id="IPR012935">
    <property type="entry name" value="NuBaID_N"/>
</dbReference>
<dbReference type="Proteomes" id="UP000703661">
    <property type="component" value="Unassembled WGS sequence"/>
</dbReference>
<dbReference type="AlphaFoldDB" id="A0A9P6SYD9"/>
<feature type="domain" description="NuBaID C-terminal" evidence="8">
    <location>
        <begin position="294"/>
        <end position="372"/>
    </location>
</feature>
<organism evidence="9 10">
    <name type="scientific">Entomortierella chlamydospora</name>
    <dbReference type="NCBI Taxonomy" id="101097"/>
    <lineage>
        <taxon>Eukaryota</taxon>
        <taxon>Fungi</taxon>
        <taxon>Fungi incertae sedis</taxon>
        <taxon>Mucoromycota</taxon>
        <taxon>Mortierellomycotina</taxon>
        <taxon>Mortierellomycetes</taxon>
        <taxon>Mortierellales</taxon>
        <taxon>Mortierellaceae</taxon>
        <taxon>Entomortierella</taxon>
    </lineage>
</organism>
<accession>A0A9P6SYD9</accession>
<feature type="compositionally biased region" description="Basic and acidic residues" evidence="6">
    <location>
        <begin position="191"/>
        <end position="200"/>
    </location>
</feature>
<dbReference type="GO" id="GO:0005634">
    <property type="term" value="C:nucleus"/>
    <property type="evidence" value="ECO:0007669"/>
    <property type="project" value="UniProtKB-SubCell"/>
</dbReference>
<feature type="region of interest" description="Disordered" evidence="6">
    <location>
        <begin position="87"/>
        <end position="128"/>
    </location>
</feature>
<keyword evidence="4" id="KW-0862">Zinc</keyword>
<feature type="compositionally biased region" description="Low complexity" evidence="6">
    <location>
        <begin position="87"/>
        <end position="111"/>
    </location>
</feature>
<name>A0A9P6SYD9_9FUNG</name>
<gene>
    <name evidence="9" type="ORF">BGZ80_000752</name>
</gene>
<evidence type="ECO:0000313" key="10">
    <source>
        <dbReference type="Proteomes" id="UP000703661"/>
    </source>
</evidence>
<reference evidence="9" key="1">
    <citation type="journal article" date="2020" name="Fungal Divers.">
        <title>Resolving the Mortierellaceae phylogeny through synthesis of multi-gene phylogenetics and phylogenomics.</title>
        <authorList>
            <person name="Vandepol N."/>
            <person name="Liber J."/>
            <person name="Desiro A."/>
            <person name="Na H."/>
            <person name="Kennedy M."/>
            <person name="Barry K."/>
            <person name="Grigoriev I.V."/>
            <person name="Miller A.N."/>
            <person name="O'Donnell K."/>
            <person name="Stajich J.E."/>
            <person name="Bonito G."/>
        </authorList>
    </citation>
    <scope>NUCLEOTIDE SEQUENCE</scope>
    <source>
        <strain evidence="9">NRRL 2769</strain>
    </source>
</reference>
<evidence type="ECO:0000256" key="3">
    <source>
        <dbReference type="ARBA" id="ARBA00022771"/>
    </source>
</evidence>
<protein>
    <recommendedName>
        <fullName evidence="11">Zf-C3HC-domain-containing protein</fullName>
    </recommendedName>
</protein>
<feature type="region of interest" description="Disordered" evidence="6">
    <location>
        <begin position="191"/>
        <end position="217"/>
    </location>
</feature>
<dbReference type="PANTHER" id="PTHR15835:SF6">
    <property type="entry name" value="ZINC FINGER C3HC-TYPE PROTEIN 1"/>
    <property type="match status" value="1"/>
</dbReference>
<keyword evidence="5" id="KW-0539">Nucleus</keyword>
<evidence type="ECO:0000259" key="8">
    <source>
        <dbReference type="Pfam" id="PF08600"/>
    </source>
</evidence>
<sequence>MDTKRKIEESLALLNSIIAHPNKKQSIAHQASNTATDSLPGSAPGGTSPASFKKRVYLPPRPAVLDKLSRLSSSRPTLRDSIAASIAASAPSSNSSPSDPTAPTSVSSSVSQPCVAKTNAPLNPSKKKYMPWSREQFHERLETFKPSTWFDKPKIVSPVECAKRGWINKGNDRLECFGGCGGVVIVRVDQDQRKADHKQSQDSAGNDGGEPRADVIDDDGDADDMLYELGIEDNIYKFPVVSLSQARAELLDRVKFLTFMENDCLIEKIRHPLTQNQIESLESRFPDVASTKLLILSLFGWSTLDEQRMLFCKACHTRCTYIISSGFSGSDSSNRVGMDEDDIMEEEDEVAFDVVQSHKWYCYWVNMEQDSSHKEGWRTLFERLTYAATGKINGGDGSAESLQSGSSTAKIE</sequence>
<feature type="region of interest" description="Disordered" evidence="6">
    <location>
        <begin position="24"/>
        <end position="55"/>
    </location>
</feature>
<comment type="subcellular location">
    <subcellularLocation>
        <location evidence="1">Nucleus</location>
    </subcellularLocation>
</comment>
<dbReference type="EMBL" id="JAAAID010001164">
    <property type="protein sequence ID" value="KAG0011346.1"/>
    <property type="molecule type" value="Genomic_DNA"/>
</dbReference>
<evidence type="ECO:0008006" key="11">
    <source>
        <dbReference type="Google" id="ProtNLM"/>
    </source>
</evidence>
<evidence type="ECO:0000313" key="9">
    <source>
        <dbReference type="EMBL" id="KAG0011346.1"/>
    </source>
</evidence>
<dbReference type="InterPro" id="IPR013909">
    <property type="entry name" value="NuBaID_C"/>
</dbReference>
<keyword evidence="3" id="KW-0863">Zinc-finger</keyword>
<evidence type="ECO:0000256" key="5">
    <source>
        <dbReference type="ARBA" id="ARBA00023242"/>
    </source>
</evidence>
<evidence type="ECO:0000256" key="4">
    <source>
        <dbReference type="ARBA" id="ARBA00022833"/>
    </source>
</evidence>
<dbReference type="GO" id="GO:0008270">
    <property type="term" value="F:zinc ion binding"/>
    <property type="evidence" value="ECO:0007669"/>
    <property type="project" value="UniProtKB-KW"/>
</dbReference>
<evidence type="ECO:0000259" key="7">
    <source>
        <dbReference type="Pfam" id="PF07967"/>
    </source>
</evidence>
<dbReference type="Pfam" id="PF08600">
    <property type="entry name" value="NuBaID_C"/>
    <property type="match status" value="1"/>
</dbReference>
<comment type="caution">
    <text evidence="9">The sequence shown here is derived from an EMBL/GenBank/DDBJ whole genome shotgun (WGS) entry which is preliminary data.</text>
</comment>
<evidence type="ECO:0000256" key="2">
    <source>
        <dbReference type="ARBA" id="ARBA00022723"/>
    </source>
</evidence>
<dbReference type="Pfam" id="PF07967">
    <property type="entry name" value="zf-C3HC"/>
    <property type="match status" value="1"/>
</dbReference>
<dbReference type="PANTHER" id="PTHR15835">
    <property type="entry name" value="NUCLEAR-INTERACTING PARTNER OF ALK"/>
    <property type="match status" value="1"/>
</dbReference>
<evidence type="ECO:0000256" key="6">
    <source>
        <dbReference type="SAM" id="MobiDB-lite"/>
    </source>
</evidence>
<keyword evidence="10" id="KW-1185">Reference proteome</keyword>
<feature type="compositionally biased region" description="Polar residues" evidence="6">
    <location>
        <begin position="24"/>
        <end position="39"/>
    </location>
</feature>
<keyword evidence="2" id="KW-0479">Metal-binding</keyword>
<feature type="domain" description="C3HC-type" evidence="7">
    <location>
        <begin position="131"/>
        <end position="200"/>
    </location>
</feature>
<evidence type="ECO:0000256" key="1">
    <source>
        <dbReference type="ARBA" id="ARBA00004123"/>
    </source>
</evidence>
<proteinExistence type="predicted"/>
<feature type="non-terminal residue" evidence="9">
    <location>
        <position position="1"/>
    </location>
</feature>